<feature type="domain" description="BD-FAE-like" evidence="3">
    <location>
        <begin position="197"/>
        <end position="313"/>
    </location>
</feature>
<evidence type="ECO:0000313" key="4">
    <source>
        <dbReference type="EMBL" id="CAG8645302.1"/>
    </source>
</evidence>
<comment type="caution">
    <text evidence="4">The sequence shown here is derived from an EMBL/GenBank/DDBJ whole genome shotgun (WGS) entry which is preliminary data.</text>
</comment>
<accession>A0A9N9DS05</accession>
<keyword evidence="2" id="KW-1133">Transmembrane helix</keyword>
<keyword evidence="2" id="KW-0812">Transmembrane</keyword>
<feature type="transmembrane region" description="Helical" evidence="2">
    <location>
        <begin position="68"/>
        <end position="95"/>
    </location>
</feature>
<feature type="transmembrane region" description="Helical" evidence="2">
    <location>
        <begin position="101"/>
        <end position="127"/>
    </location>
</feature>
<dbReference type="Proteomes" id="UP000789739">
    <property type="component" value="Unassembled WGS sequence"/>
</dbReference>
<dbReference type="PANTHER" id="PTHR48081">
    <property type="entry name" value="AB HYDROLASE SUPERFAMILY PROTEIN C4A8.06C"/>
    <property type="match status" value="1"/>
</dbReference>
<name>A0A9N9DS05_9GLOM</name>
<dbReference type="SUPFAM" id="SSF53474">
    <property type="entry name" value="alpha/beta-Hydrolases"/>
    <property type="match status" value="1"/>
</dbReference>
<dbReference type="EMBL" id="CAJVPI010002543">
    <property type="protein sequence ID" value="CAG8645302.1"/>
    <property type="molecule type" value="Genomic_DNA"/>
</dbReference>
<dbReference type="OrthoDB" id="19653at2759"/>
<evidence type="ECO:0000313" key="5">
    <source>
        <dbReference type="Proteomes" id="UP000789739"/>
    </source>
</evidence>
<sequence>MSFFQTHPSSPTPPTIYFPATFEQNSHSIETIIALTSCIVYAFLTPISAILVYLAIYPQPFKRTSMEVVLAIIRTIVLEFPFPLMVAKTAVLWMAAATGAFFYPLTAAIVWVDLATFAMLCYVFYITYKTKEIIDTNTKGLQSYGPKLPGLLSIQFWLRTVTAFYLPLNIDVIRDITYVNEKELDKAGSNAAQHLKLDVYRPKGTKPNDSCPVLIFIHGGIWQLSDKLIPYPQPWYMASHGWVVASINYRLPPDVQFPTHLIDCKRALRWVKANISKYGGDPEFICVCGDSSGGHLASLLALTGENKSRDAHNRVQCEFGIKRDINEKTTHNSTIGNAKLRPYNAESLRKTYQPGFSTIPLSIRACVVINGIYGISEKHGLSKLETVFPGWFSNQVCNDVKGKEDKSLDTFKDSSTEEWLLRRKEEDIVPYLVFHGALDSIIEVEQPRSFVNLFKQRAPRQKIVYIEFPNSDHFYYLTASLRTQYQMITMLRFLNRLYSEYKEKENDNNLNKH</sequence>
<dbReference type="InterPro" id="IPR029058">
    <property type="entry name" value="AB_hydrolase_fold"/>
</dbReference>
<evidence type="ECO:0000256" key="1">
    <source>
        <dbReference type="ARBA" id="ARBA00022801"/>
    </source>
</evidence>
<reference evidence="4" key="1">
    <citation type="submission" date="2021-06" db="EMBL/GenBank/DDBJ databases">
        <authorList>
            <person name="Kallberg Y."/>
            <person name="Tangrot J."/>
            <person name="Rosling A."/>
        </authorList>
    </citation>
    <scope>NUCLEOTIDE SEQUENCE</scope>
    <source>
        <strain evidence="4">BR232B</strain>
    </source>
</reference>
<dbReference type="InterPro" id="IPR050300">
    <property type="entry name" value="GDXG_lipolytic_enzyme"/>
</dbReference>
<dbReference type="AlphaFoldDB" id="A0A9N9DS05"/>
<dbReference type="GO" id="GO:0016787">
    <property type="term" value="F:hydrolase activity"/>
    <property type="evidence" value="ECO:0007669"/>
    <property type="project" value="UniProtKB-KW"/>
</dbReference>
<keyword evidence="2" id="KW-0472">Membrane</keyword>
<evidence type="ECO:0000256" key="2">
    <source>
        <dbReference type="SAM" id="Phobius"/>
    </source>
</evidence>
<dbReference type="Gene3D" id="3.40.50.1820">
    <property type="entry name" value="alpha/beta hydrolase"/>
    <property type="match status" value="1"/>
</dbReference>
<evidence type="ECO:0000259" key="3">
    <source>
        <dbReference type="Pfam" id="PF20434"/>
    </source>
</evidence>
<keyword evidence="1" id="KW-0378">Hydrolase</keyword>
<feature type="transmembrane region" description="Helical" evidence="2">
    <location>
        <begin position="32"/>
        <end position="56"/>
    </location>
</feature>
<dbReference type="PANTHER" id="PTHR48081:SF33">
    <property type="entry name" value="KYNURENINE FORMAMIDASE"/>
    <property type="match status" value="1"/>
</dbReference>
<dbReference type="Pfam" id="PF20434">
    <property type="entry name" value="BD-FAE"/>
    <property type="match status" value="1"/>
</dbReference>
<protein>
    <submittedName>
        <fullName evidence="4">6777_t:CDS:1</fullName>
    </submittedName>
</protein>
<organism evidence="4 5">
    <name type="scientific">Paraglomus brasilianum</name>
    <dbReference type="NCBI Taxonomy" id="144538"/>
    <lineage>
        <taxon>Eukaryota</taxon>
        <taxon>Fungi</taxon>
        <taxon>Fungi incertae sedis</taxon>
        <taxon>Mucoromycota</taxon>
        <taxon>Glomeromycotina</taxon>
        <taxon>Glomeromycetes</taxon>
        <taxon>Paraglomerales</taxon>
        <taxon>Paraglomeraceae</taxon>
        <taxon>Paraglomus</taxon>
    </lineage>
</organism>
<gene>
    <name evidence="4" type="ORF">PBRASI_LOCUS9995</name>
</gene>
<dbReference type="InterPro" id="IPR049492">
    <property type="entry name" value="BD-FAE-like_dom"/>
</dbReference>
<proteinExistence type="predicted"/>
<keyword evidence="5" id="KW-1185">Reference proteome</keyword>